<dbReference type="PATRIC" id="fig|1107882.3.peg.6528"/>
<organism evidence="1 2">
    <name type="scientific">Mesorhizobium alhagi CCNWXJ12-2</name>
    <dbReference type="NCBI Taxonomy" id="1107882"/>
    <lineage>
        <taxon>Bacteria</taxon>
        <taxon>Pseudomonadati</taxon>
        <taxon>Pseudomonadota</taxon>
        <taxon>Alphaproteobacteria</taxon>
        <taxon>Hyphomicrobiales</taxon>
        <taxon>Phyllobacteriaceae</taxon>
        <taxon>Allomesorhizobium</taxon>
    </lineage>
</organism>
<sequence>MRRRSVRGPKAFVKAAARRLERPIDDICRVEVAKGSPTIGGLVSRLLRAPVAADLTSEKTLTNLSTSARIRCFELCCET</sequence>
<protein>
    <submittedName>
        <fullName evidence="1">Uncharacterized protein</fullName>
    </submittedName>
</protein>
<dbReference type="EMBL" id="AHAM01000303">
    <property type="protein sequence ID" value="EHK52753.1"/>
    <property type="molecule type" value="Genomic_DNA"/>
</dbReference>
<dbReference type="Proteomes" id="UP000003250">
    <property type="component" value="Unassembled WGS sequence"/>
</dbReference>
<evidence type="ECO:0000313" key="2">
    <source>
        <dbReference type="Proteomes" id="UP000003250"/>
    </source>
</evidence>
<reference evidence="1 2" key="1">
    <citation type="journal article" date="2012" name="J. Bacteriol.">
        <title>Draft Genome Sequence of Mesorhizobium alhagi CCNWXJ12-2T, a Novel Salt-Resistant Species Isolated from the Desert of Northwestern China.</title>
        <authorList>
            <person name="Zhou M."/>
            <person name="Chen W."/>
            <person name="Chen H."/>
            <person name="Wei G."/>
        </authorList>
    </citation>
    <scope>NUCLEOTIDE SEQUENCE [LARGE SCALE GENOMIC DNA]</scope>
    <source>
        <strain evidence="1 2">CCNWXJ12-2</strain>
    </source>
</reference>
<gene>
    <name evidence="1" type="ORF">MAXJ12_33799</name>
</gene>
<accession>H0I2Q4</accession>
<proteinExistence type="predicted"/>
<keyword evidence="2" id="KW-1185">Reference proteome</keyword>
<name>H0I2Q4_9HYPH</name>
<dbReference type="AlphaFoldDB" id="H0I2Q4"/>
<evidence type="ECO:0000313" key="1">
    <source>
        <dbReference type="EMBL" id="EHK52753.1"/>
    </source>
</evidence>